<dbReference type="Pfam" id="PF13614">
    <property type="entry name" value="AAA_31"/>
    <property type="match status" value="1"/>
</dbReference>
<dbReference type="InterPro" id="IPR027417">
    <property type="entry name" value="P-loop_NTPase"/>
</dbReference>
<sequence>MLVISANSDKGGVGKTTTVKNLAEKLRLFSKVLMIDLDDSGNLTTGFGEFESTENTVIDLFEKGNVHPFSIKENLDLIPGHKLVSALKERLISRRQREIILARWIARNYAYLSENYDYILIDTENDEGILTQNALIASDIVLSIAMPGVDDFSAALNLSTFVNELNIDFDTHTQVLLMANRIDKRANRSKELIQTLERFDNYVGYLPQLDLLYEKQSVYCSDAAKKNRAGFETIDAFFQNLVVKIQEIEREVA</sequence>
<dbReference type="CDD" id="cd02042">
    <property type="entry name" value="ParAB_family"/>
    <property type="match status" value="1"/>
</dbReference>
<name>A0A1Y4QX28_9ENTE</name>
<comment type="caution">
    <text evidence="2">The sequence shown here is derived from an EMBL/GenBank/DDBJ whole genome shotgun (WGS) entry which is preliminary data.</text>
</comment>
<dbReference type="PANTHER" id="PTHR13696">
    <property type="entry name" value="P-LOOP CONTAINING NUCLEOSIDE TRIPHOSPHATE HYDROLASE"/>
    <property type="match status" value="1"/>
</dbReference>
<dbReference type="Proteomes" id="UP000196074">
    <property type="component" value="Unassembled WGS sequence"/>
</dbReference>
<reference evidence="3" key="1">
    <citation type="submission" date="2017-04" db="EMBL/GenBank/DDBJ databases">
        <title>Function of individual gut microbiota members based on whole genome sequencing of pure cultures obtained from chicken caecum.</title>
        <authorList>
            <person name="Medvecky M."/>
            <person name="Cejkova D."/>
            <person name="Polansky O."/>
            <person name="Karasova D."/>
            <person name="Kubasova T."/>
            <person name="Cizek A."/>
            <person name="Rychlik I."/>
        </authorList>
    </citation>
    <scope>NUCLEOTIDE SEQUENCE [LARGE SCALE GENOMIC DNA]</scope>
    <source>
        <strain evidence="3">An144</strain>
    </source>
</reference>
<dbReference type="EMBL" id="NFLC01000015">
    <property type="protein sequence ID" value="OUQ09864.1"/>
    <property type="molecule type" value="Genomic_DNA"/>
</dbReference>
<evidence type="ECO:0000313" key="3">
    <source>
        <dbReference type="Proteomes" id="UP000196074"/>
    </source>
</evidence>
<organism evidence="2 3">
    <name type="scientific">Enterococcus cecorum</name>
    <dbReference type="NCBI Taxonomy" id="44008"/>
    <lineage>
        <taxon>Bacteria</taxon>
        <taxon>Bacillati</taxon>
        <taxon>Bacillota</taxon>
        <taxon>Bacilli</taxon>
        <taxon>Lactobacillales</taxon>
        <taxon>Enterococcaceae</taxon>
        <taxon>Enterococcus</taxon>
    </lineage>
</organism>
<protein>
    <recommendedName>
        <fullName evidence="1">AAA domain-containing protein</fullName>
    </recommendedName>
</protein>
<evidence type="ECO:0000259" key="1">
    <source>
        <dbReference type="Pfam" id="PF13614"/>
    </source>
</evidence>
<dbReference type="InterPro" id="IPR025669">
    <property type="entry name" value="AAA_dom"/>
</dbReference>
<dbReference type="AlphaFoldDB" id="A0A1Y4QX28"/>
<dbReference type="InterPro" id="IPR050678">
    <property type="entry name" value="DNA_Partitioning_ATPase"/>
</dbReference>
<evidence type="ECO:0000313" key="2">
    <source>
        <dbReference type="EMBL" id="OUQ09864.1"/>
    </source>
</evidence>
<dbReference type="Gene3D" id="3.40.50.300">
    <property type="entry name" value="P-loop containing nucleotide triphosphate hydrolases"/>
    <property type="match status" value="1"/>
</dbReference>
<dbReference type="SUPFAM" id="SSF52540">
    <property type="entry name" value="P-loop containing nucleoside triphosphate hydrolases"/>
    <property type="match status" value="1"/>
</dbReference>
<proteinExistence type="predicted"/>
<gene>
    <name evidence="2" type="ORF">B5E88_08195</name>
</gene>
<dbReference type="PANTHER" id="PTHR13696:SF99">
    <property type="entry name" value="COBYRINIC ACID AC-DIAMIDE SYNTHASE"/>
    <property type="match status" value="1"/>
</dbReference>
<accession>A0A1Y4QX28</accession>
<feature type="domain" description="AAA" evidence="1">
    <location>
        <begin position="3"/>
        <end position="142"/>
    </location>
</feature>
<dbReference type="RefSeq" id="WP_087215400.1">
    <property type="nucleotide sequence ID" value="NZ_NFLC01000015.1"/>
</dbReference>